<evidence type="ECO:0000259" key="8">
    <source>
        <dbReference type="Pfam" id="PF00408"/>
    </source>
</evidence>
<dbReference type="GO" id="GO:0000287">
    <property type="term" value="F:magnesium ion binding"/>
    <property type="evidence" value="ECO:0007669"/>
    <property type="project" value="InterPro"/>
</dbReference>
<dbReference type="PROSITE" id="PS00710">
    <property type="entry name" value="PGM_PMM"/>
    <property type="match status" value="1"/>
</dbReference>
<evidence type="ECO:0000256" key="2">
    <source>
        <dbReference type="ARBA" id="ARBA00010231"/>
    </source>
</evidence>
<evidence type="ECO:0000256" key="4">
    <source>
        <dbReference type="ARBA" id="ARBA00022723"/>
    </source>
</evidence>
<dbReference type="Pfam" id="PF02880">
    <property type="entry name" value="PGM_PMM_III"/>
    <property type="match status" value="1"/>
</dbReference>
<accession>A0A1B2DTZ4</accession>
<dbReference type="SUPFAM" id="SSF55957">
    <property type="entry name" value="Phosphoglucomutase, C-terminal domain"/>
    <property type="match status" value="1"/>
</dbReference>
<dbReference type="InterPro" id="IPR036900">
    <property type="entry name" value="A-D-PHexomutase_C_sf"/>
</dbReference>
<name>A0A1B2DTZ4_9BACL</name>
<evidence type="ECO:0000313" key="12">
    <source>
        <dbReference type="EMBL" id="ANY71180.1"/>
    </source>
</evidence>
<comment type="similarity">
    <text evidence="2 7">Belongs to the phosphohexose mutase family.</text>
</comment>
<dbReference type="Pfam" id="PF02879">
    <property type="entry name" value="PGM_PMM_II"/>
    <property type="match status" value="1"/>
</dbReference>
<dbReference type="InterPro" id="IPR016055">
    <property type="entry name" value="A-D-PHexomutase_a/b/a-I/II/III"/>
</dbReference>
<dbReference type="PANTHER" id="PTHR43771">
    <property type="entry name" value="PHOSPHOMANNOMUTASE"/>
    <property type="match status" value="1"/>
</dbReference>
<feature type="domain" description="Alpha-D-phosphohexomutase alpha/beta/alpha" evidence="9">
    <location>
        <begin position="25"/>
        <end position="135"/>
    </location>
</feature>
<dbReference type="InterPro" id="IPR005844">
    <property type="entry name" value="A-D-PHexomutase_a/b/a-I"/>
</dbReference>
<dbReference type="PANTHER" id="PTHR43771:SF2">
    <property type="entry name" value="PHOSPHOMANNOMUTASE_PHOSPHOGLUCOMUTASE"/>
    <property type="match status" value="1"/>
</dbReference>
<proteinExistence type="inferred from homology"/>
<feature type="domain" description="Alpha-D-phosphohexomutase alpha/beta/alpha" evidence="10">
    <location>
        <begin position="177"/>
        <end position="276"/>
    </location>
</feature>
<feature type="domain" description="Alpha-D-phosphohexomutase C-terminal" evidence="8">
    <location>
        <begin position="396"/>
        <end position="468"/>
    </location>
</feature>
<dbReference type="KEGG" id="pib:BBD41_00460"/>
<protein>
    <submittedName>
        <fullName evidence="12">Phosphomannomutase</fullName>
    </submittedName>
</protein>
<dbReference type="InterPro" id="IPR005845">
    <property type="entry name" value="A-D-PHexomutase_a/b/a-II"/>
</dbReference>
<dbReference type="GO" id="GO:0005975">
    <property type="term" value="P:carbohydrate metabolic process"/>
    <property type="evidence" value="ECO:0007669"/>
    <property type="project" value="InterPro"/>
</dbReference>
<dbReference type="SUPFAM" id="SSF53738">
    <property type="entry name" value="Phosphoglucomutase, first 3 domains"/>
    <property type="match status" value="3"/>
</dbReference>
<keyword evidence="6" id="KW-0413">Isomerase</keyword>
<dbReference type="AlphaFoldDB" id="A0A1B2DTZ4"/>
<dbReference type="Gene3D" id="3.30.310.50">
    <property type="entry name" value="Alpha-D-phosphohexomutase, C-terminal domain"/>
    <property type="match status" value="1"/>
</dbReference>
<dbReference type="CDD" id="cd03089">
    <property type="entry name" value="PMM_PGM"/>
    <property type="match status" value="1"/>
</dbReference>
<dbReference type="InterPro" id="IPR005843">
    <property type="entry name" value="A-D-PHexomutase_C"/>
</dbReference>
<dbReference type="EMBL" id="CP016809">
    <property type="protein sequence ID" value="ANY71180.1"/>
    <property type="molecule type" value="Genomic_DNA"/>
</dbReference>
<keyword evidence="4 7" id="KW-0479">Metal-binding</keyword>
<evidence type="ECO:0000256" key="3">
    <source>
        <dbReference type="ARBA" id="ARBA00022553"/>
    </source>
</evidence>
<evidence type="ECO:0000259" key="10">
    <source>
        <dbReference type="Pfam" id="PF02879"/>
    </source>
</evidence>
<dbReference type="Pfam" id="PF02878">
    <property type="entry name" value="PGM_PMM_I"/>
    <property type="match status" value="1"/>
</dbReference>
<evidence type="ECO:0000256" key="1">
    <source>
        <dbReference type="ARBA" id="ARBA00001946"/>
    </source>
</evidence>
<dbReference type="InterPro" id="IPR005841">
    <property type="entry name" value="Alpha-D-phosphohexomutase_SF"/>
</dbReference>
<dbReference type="Pfam" id="PF00408">
    <property type="entry name" value="PGM_PMM_IV"/>
    <property type="match status" value="1"/>
</dbReference>
<evidence type="ECO:0000259" key="11">
    <source>
        <dbReference type="Pfam" id="PF02880"/>
    </source>
</evidence>
<dbReference type="Gene3D" id="3.40.120.10">
    <property type="entry name" value="Alpha-D-Glucose-1,6-Bisphosphate, subunit A, domain 3"/>
    <property type="match status" value="3"/>
</dbReference>
<evidence type="ECO:0000256" key="5">
    <source>
        <dbReference type="ARBA" id="ARBA00022842"/>
    </source>
</evidence>
<evidence type="ECO:0000259" key="9">
    <source>
        <dbReference type="Pfam" id="PF02878"/>
    </source>
</evidence>
<evidence type="ECO:0000256" key="6">
    <source>
        <dbReference type="ARBA" id="ARBA00023235"/>
    </source>
</evidence>
<dbReference type="RefSeq" id="WP_099476348.1">
    <property type="nucleotide sequence ID" value="NZ_CP016809.1"/>
</dbReference>
<evidence type="ECO:0000256" key="7">
    <source>
        <dbReference type="RuleBase" id="RU004326"/>
    </source>
</evidence>
<dbReference type="PRINTS" id="PR00509">
    <property type="entry name" value="PGMPMM"/>
</dbReference>
<reference evidence="12" key="1">
    <citation type="submission" date="2016-08" db="EMBL/GenBank/DDBJ databases">
        <title>Complete Genome Seqeunce of Paenibacillus sp. nov. IHBB 9852 from high altitute lake of Indian trans-Himalayas.</title>
        <authorList>
            <person name="Kiran S."/>
            <person name="Swarnkar M.K."/>
            <person name="Rana A."/>
            <person name="Tewari R."/>
            <person name="Gulati A."/>
        </authorList>
    </citation>
    <scope>NUCLEOTIDE SEQUENCE [LARGE SCALE GENOMIC DNA]</scope>
    <source>
        <strain evidence="12">IHBB 9852</strain>
    </source>
</reference>
<dbReference type="GO" id="GO:0016868">
    <property type="term" value="F:intramolecular phosphotransferase activity"/>
    <property type="evidence" value="ECO:0007669"/>
    <property type="project" value="InterPro"/>
</dbReference>
<gene>
    <name evidence="12" type="ORF">BBD41_00460</name>
</gene>
<organism evidence="12">
    <name type="scientific">Paenibacillus ihbetae</name>
    <dbReference type="NCBI Taxonomy" id="1870820"/>
    <lineage>
        <taxon>Bacteria</taxon>
        <taxon>Bacillati</taxon>
        <taxon>Bacillota</taxon>
        <taxon>Bacilli</taxon>
        <taxon>Bacillales</taxon>
        <taxon>Paenibacillaceae</taxon>
        <taxon>Paenibacillus</taxon>
    </lineage>
</organism>
<keyword evidence="5 7" id="KW-0460">Magnesium</keyword>
<dbReference type="InterPro" id="IPR016066">
    <property type="entry name" value="A-D-PHexomutase_CS"/>
</dbReference>
<sequence>MPLTKELQEQRIPSREGRASVPSHVFREYDIRGKAYEDIDLPFCYWLGRAFGETLKTAGLDTAIVGHDNRKSSPDFHRALIAGLQHSGCEAVDIGEVTTPMFYYAMHHYKEPSGVMITASHNPGDENGFKIAMDYTTIYGEEIQKLRSRVLGLAAEGKLPSRFDYVEAGLRRESVEEPYLDMLADKIRLNGRKLKVVVDCGNGTPSPFAPKALRRWGCDVVELYCKSDPDFPNHHPDPVEPKNLQDLINVVKKERADIGIAFDGDGDRVGVVDEQGGILWGDQLMIQFWREILPKYPGCKALVEVKCSKALVEEIEKLGGEPVFHRTGHSHIKASMRKLDVPFTGEMSGHLFFRDEYYGFDDGLYAAGRLLRILSRDSRPLSELFSDLPRYCATPETRVPCDDDAKQEIIHKLKNYFDGKHELIDVDGVRVLFPNGWGLVRSSNTQPILVLRAEADNETDLQEVKAHMEQALHEAAPGLQIQW</sequence>
<keyword evidence="3" id="KW-0597">Phosphoprotein</keyword>
<dbReference type="InterPro" id="IPR005846">
    <property type="entry name" value="A-D-PHexomutase_a/b/a-III"/>
</dbReference>
<feature type="domain" description="Alpha-D-phosphohexomutase alpha/beta/alpha" evidence="11">
    <location>
        <begin position="281"/>
        <end position="389"/>
    </location>
</feature>
<comment type="cofactor">
    <cofactor evidence="1">
        <name>Mg(2+)</name>
        <dbReference type="ChEBI" id="CHEBI:18420"/>
    </cofactor>
</comment>